<dbReference type="CDD" id="cd01392">
    <property type="entry name" value="HTH_LacI"/>
    <property type="match status" value="1"/>
</dbReference>
<protein>
    <submittedName>
        <fullName evidence="5">LacI family DNA-binding transcriptional regulator</fullName>
    </submittedName>
</protein>
<dbReference type="Pfam" id="PF13377">
    <property type="entry name" value="Peripla_BP_3"/>
    <property type="match status" value="1"/>
</dbReference>
<reference evidence="6" key="1">
    <citation type="journal article" date="2019" name="Int. J. Syst. Evol. Microbiol.">
        <title>The Global Catalogue of Microorganisms (GCM) 10K type strain sequencing project: providing services to taxonomists for standard genome sequencing and annotation.</title>
        <authorList>
            <consortium name="The Broad Institute Genomics Platform"/>
            <consortium name="The Broad Institute Genome Sequencing Center for Infectious Disease"/>
            <person name="Wu L."/>
            <person name="Ma J."/>
        </authorList>
    </citation>
    <scope>NUCLEOTIDE SEQUENCE [LARGE SCALE GENOMIC DNA]</scope>
    <source>
        <strain evidence="6">JCM 17810</strain>
    </source>
</reference>
<organism evidence="5 6">
    <name type="scientific">Georgenia halophila</name>
    <dbReference type="NCBI Taxonomy" id="620889"/>
    <lineage>
        <taxon>Bacteria</taxon>
        <taxon>Bacillati</taxon>
        <taxon>Actinomycetota</taxon>
        <taxon>Actinomycetes</taxon>
        <taxon>Micrococcales</taxon>
        <taxon>Bogoriellaceae</taxon>
        <taxon>Georgenia</taxon>
    </lineage>
</organism>
<proteinExistence type="predicted"/>
<name>A0ABP8L2R7_9MICO</name>
<sequence>MKRVTSRSSNAPTLAVVARAAGVSVPTVSKVLRGRADVAASTRDRVTMALDRLGYPRHTSLIEVAPAGSVLIDVVTHELNTAWAAALLTAVERQARERGFSIVVTALSQRKPSSTPSRQWLNQVAARGSRGVLGLLVSFTEPQVDFLARHGLPCVVVDPYRIPVPGVRSVRLRNVKAERDATTHLLELGHSRIGVVHGKPGALPSQERLDGYVAAMAAAGSPLDPALVRGGGFQVEGGKRAMAELLALPDPPSAVVFASDRMALGGYQAAADLGFRIPDDVSIVGFDDTPEAALAQPPLTSVRQPADTMARAGLNLLEGTVTAQEIRCDAALVYRSSTAILTSTH</sequence>
<gene>
    <name evidence="5" type="ORF">GCM10023169_13860</name>
</gene>
<evidence type="ECO:0000256" key="1">
    <source>
        <dbReference type="ARBA" id="ARBA00023015"/>
    </source>
</evidence>
<evidence type="ECO:0000256" key="3">
    <source>
        <dbReference type="ARBA" id="ARBA00023163"/>
    </source>
</evidence>
<evidence type="ECO:0000313" key="5">
    <source>
        <dbReference type="EMBL" id="GAA4421222.1"/>
    </source>
</evidence>
<dbReference type="PANTHER" id="PTHR30146">
    <property type="entry name" value="LACI-RELATED TRANSCRIPTIONAL REPRESSOR"/>
    <property type="match status" value="1"/>
</dbReference>
<keyword evidence="6" id="KW-1185">Reference proteome</keyword>
<dbReference type="InterPro" id="IPR046335">
    <property type="entry name" value="LacI/GalR-like_sensor"/>
</dbReference>
<keyword evidence="1" id="KW-0805">Transcription regulation</keyword>
<dbReference type="SUPFAM" id="SSF47413">
    <property type="entry name" value="lambda repressor-like DNA-binding domains"/>
    <property type="match status" value="1"/>
</dbReference>
<keyword evidence="2 5" id="KW-0238">DNA-binding</keyword>
<dbReference type="SMART" id="SM00354">
    <property type="entry name" value="HTH_LACI"/>
    <property type="match status" value="1"/>
</dbReference>
<feature type="domain" description="HTH lacI-type" evidence="4">
    <location>
        <begin position="12"/>
        <end position="66"/>
    </location>
</feature>
<evidence type="ECO:0000313" key="6">
    <source>
        <dbReference type="Proteomes" id="UP001500622"/>
    </source>
</evidence>
<dbReference type="InterPro" id="IPR028082">
    <property type="entry name" value="Peripla_BP_I"/>
</dbReference>
<dbReference type="GO" id="GO:0003677">
    <property type="term" value="F:DNA binding"/>
    <property type="evidence" value="ECO:0007669"/>
    <property type="project" value="UniProtKB-KW"/>
</dbReference>
<dbReference type="Pfam" id="PF00356">
    <property type="entry name" value="LacI"/>
    <property type="match status" value="1"/>
</dbReference>
<dbReference type="PROSITE" id="PS50932">
    <property type="entry name" value="HTH_LACI_2"/>
    <property type="match status" value="1"/>
</dbReference>
<evidence type="ECO:0000256" key="2">
    <source>
        <dbReference type="ARBA" id="ARBA00023125"/>
    </source>
</evidence>
<dbReference type="EMBL" id="BAABGN010000005">
    <property type="protein sequence ID" value="GAA4421222.1"/>
    <property type="molecule type" value="Genomic_DNA"/>
</dbReference>
<dbReference type="Proteomes" id="UP001500622">
    <property type="component" value="Unassembled WGS sequence"/>
</dbReference>
<dbReference type="InterPro" id="IPR010982">
    <property type="entry name" value="Lambda_DNA-bd_dom_sf"/>
</dbReference>
<dbReference type="Gene3D" id="3.40.50.2300">
    <property type="match status" value="2"/>
</dbReference>
<dbReference type="Gene3D" id="1.10.260.40">
    <property type="entry name" value="lambda repressor-like DNA-binding domains"/>
    <property type="match status" value="1"/>
</dbReference>
<dbReference type="SUPFAM" id="SSF53822">
    <property type="entry name" value="Periplasmic binding protein-like I"/>
    <property type="match status" value="1"/>
</dbReference>
<dbReference type="InterPro" id="IPR000843">
    <property type="entry name" value="HTH_LacI"/>
</dbReference>
<dbReference type="PANTHER" id="PTHR30146:SF153">
    <property type="entry name" value="LACTOSE OPERON REPRESSOR"/>
    <property type="match status" value="1"/>
</dbReference>
<keyword evidence="3" id="KW-0804">Transcription</keyword>
<comment type="caution">
    <text evidence="5">The sequence shown here is derived from an EMBL/GenBank/DDBJ whole genome shotgun (WGS) entry which is preliminary data.</text>
</comment>
<evidence type="ECO:0000259" key="4">
    <source>
        <dbReference type="PROSITE" id="PS50932"/>
    </source>
</evidence>
<accession>A0ABP8L2R7</accession>